<proteinExistence type="inferred from homology"/>
<sequence>MIALDRAVVAVDVGTSAVRAALVSVDDGILRAVRVARTEGVGGATYVADALQRDVEGAVAALEVDGRPAALAIAAHIGAVAVDDALQPVVAPGSWSDARGLELLADMTEPILRHVLAASGRPAPAGGGLALAASLVGTDAARRVASVLSPKDLLVARLTGHVGADVVDAAYTLAFDVAAARWSDAADALGVPRGWLPPLATPDALVATLDEHAAARCRLAPGTSVVSGAPDGSAGIGILLGTRTDAIADVAGTTDVLGRLLVDLADAPRGSVRNPALVPSRWIAGGATGMTGGAVARWRALVGAVDEHAIADVPVGARGLQVVPGMSGTRFPRWRADDLGALVGQTPAHGAAEILRAAQEGASHVVREGVDVLDPSGSLPVVLAGGSTRSEHVVRMRAAILGRSVLVSSDPDVTLAGAAGLALVGAGLVDDLDEARDRLGIALRHVDPDARDVTAYAEQHEAWRATCDALVG</sequence>
<reference evidence="8" key="1">
    <citation type="submission" date="2016-10" db="EMBL/GenBank/DDBJ databases">
        <authorList>
            <person name="Varghese N."/>
            <person name="Submissions S."/>
        </authorList>
    </citation>
    <scope>NUCLEOTIDE SEQUENCE [LARGE SCALE GENOMIC DNA]</scope>
    <source>
        <strain evidence="8">DSM 22002</strain>
    </source>
</reference>
<dbReference type="RefSeq" id="WP_092506559.1">
    <property type="nucleotide sequence ID" value="NZ_LT629695.1"/>
</dbReference>
<protein>
    <submittedName>
        <fullName evidence="7">FGGY family of carbohydrate kinases, N-terminal domain</fullName>
    </submittedName>
</protein>
<keyword evidence="2" id="KW-0119">Carbohydrate metabolism</keyword>
<evidence type="ECO:0000256" key="1">
    <source>
        <dbReference type="ARBA" id="ARBA00009156"/>
    </source>
</evidence>
<evidence type="ECO:0000256" key="2">
    <source>
        <dbReference type="ARBA" id="ARBA00022629"/>
    </source>
</evidence>
<evidence type="ECO:0000313" key="7">
    <source>
        <dbReference type="EMBL" id="SDI00058.1"/>
    </source>
</evidence>
<dbReference type="SUPFAM" id="SSF53067">
    <property type="entry name" value="Actin-like ATPase domain"/>
    <property type="match status" value="2"/>
</dbReference>
<organism evidence="7 8">
    <name type="scientific">Agrococcus jejuensis</name>
    <dbReference type="NCBI Taxonomy" id="399736"/>
    <lineage>
        <taxon>Bacteria</taxon>
        <taxon>Bacillati</taxon>
        <taxon>Actinomycetota</taxon>
        <taxon>Actinomycetes</taxon>
        <taxon>Micrococcales</taxon>
        <taxon>Microbacteriaceae</taxon>
        <taxon>Agrococcus</taxon>
    </lineage>
</organism>
<dbReference type="InterPro" id="IPR018484">
    <property type="entry name" value="FGGY_N"/>
</dbReference>
<feature type="domain" description="Carbohydrate kinase FGGY N-terminal" evidence="5">
    <location>
        <begin position="8"/>
        <end position="235"/>
    </location>
</feature>
<name>A0A1G8H066_9MICO</name>
<dbReference type="InterPro" id="IPR018485">
    <property type="entry name" value="FGGY_C"/>
</dbReference>
<keyword evidence="4 7" id="KW-0418">Kinase</keyword>
<dbReference type="Proteomes" id="UP000198822">
    <property type="component" value="Chromosome I"/>
</dbReference>
<keyword evidence="3" id="KW-0808">Transferase</keyword>
<dbReference type="GO" id="GO:0042732">
    <property type="term" value="P:D-xylose metabolic process"/>
    <property type="evidence" value="ECO:0007669"/>
    <property type="project" value="UniProtKB-KW"/>
</dbReference>
<dbReference type="InterPro" id="IPR000577">
    <property type="entry name" value="Carb_kinase_FGGY"/>
</dbReference>
<evidence type="ECO:0000256" key="3">
    <source>
        <dbReference type="ARBA" id="ARBA00022679"/>
    </source>
</evidence>
<gene>
    <name evidence="7" type="ORF">SAMN04489720_3155</name>
</gene>
<dbReference type="GO" id="GO:0016301">
    <property type="term" value="F:kinase activity"/>
    <property type="evidence" value="ECO:0007669"/>
    <property type="project" value="UniProtKB-KW"/>
</dbReference>
<dbReference type="Pfam" id="PF02782">
    <property type="entry name" value="FGGY_C"/>
    <property type="match status" value="1"/>
</dbReference>
<feature type="domain" description="Carbohydrate kinase FGGY C-terminal" evidence="6">
    <location>
        <begin position="251"/>
        <end position="425"/>
    </location>
</feature>
<evidence type="ECO:0000259" key="6">
    <source>
        <dbReference type="Pfam" id="PF02782"/>
    </source>
</evidence>
<dbReference type="EMBL" id="LT629695">
    <property type="protein sequence ID" value="SDI00058.1"/>
    <property type="molecule type" value="Genomic_DNA"/>
</dbReference>
<evidence type="ECO:0000256" key="4">
    <source>
        <dbReference type="ARBA" id="ARBA00022777"/>
    </source>
</evidence>
<keyword evidence="2" id="KW-0859">Xylose metabolism</keyword>
<dbReference type="AlphaFoldDB" id="A0A1G8H066"/>
<dbReference type="PIRSF" id="PIRSF000538">
    <property type="entry name" value="GlpK"/>
    <property type="match status" value="1"/>
</dbReference>
<evidence type="ECO:0000259" key="5">
    <source>
        <dbReference type="Pfam" id="PF00370"/>
    </source>
</evidence>
<dbReference type="STRING" id="399736.SAMN04489720_3155"/>
<dbReference type="Gene3D" id="3.30.420.40">
    <property type="match status" value="2"/>
</dbReference>
<evidence type="ECO:0000313" key="8">
    <source>
        <dbReference type="Proteomes" id="UP000198822"/>
    </source>
</evidence>
<dbReference type="OrthoDB" id="9782710at2"/>
<accession>A0A1G8H066</accession>
<dbReference type="InterPro" id="IPR050406">
    <property type="entry name" value="FGGY_Carb_Kinase"/>
</dbReference>
<dbReference type="Pfam" id="PF00370">
    <property type="entry name" value="FGGY_N"/>
    <property type="match status" value="1"/>
</dbReference>
<keyword evidence="8" id="KW-1185">Reference proteome</keyword>
<dbReference type="PANTHER" id="PTHR43095:SF5">
    <property type="entry name" value="XYLULOSE KINASE"/>
    <property type="match status" value="1"/>
</dbReference>
<comment type="similarity">
    <text evidence="1">Belongs to the FGGY kinase family.</text>
</comment>
<dbReference type="InterPro" id="IPR043129">
    <property type="entry name" value="ATPase_NBD"/>
</dbReference>
<dbReference type="PANTHER" id="PTHR43095">
    <property type="entry name" value="SUGAR KINASE"/>
    <property type="match status" value="1"/>
</dbReference>